<keyword evidence="7 18" id="KW-1133">Transmembrane helix</keyword>
<dbReference type="InterPro" id="IPR001182">
    <property type="entry name" value="FtsW/RodA"/>
</dbReference>
<evidence type="ECO:0000256" key="6">
    <source>
        <dbReference type="ARBA" id="ARBA00022984"/>
    </source>
</evidence>
<dbReference type="RefSeq" id="WP_154619552.1">
    <property type="nucleotide sequence ID" value="NZ_CBCTNG010000005.1"/>
</dbReference>
<evidence type="ECO:0000313" key="19">
    <source>
        <dbReference type="EMBL" id="MSV23815.1"/>
    </source>
</evidence>
<dbReference type="Proteomes" id="UP000430222">
    <property type="component" value="Unassembled WGS sequence"/>
</dbReference>
<name>A0A6I2UTW2_9FIRM</name>
<keyword evidence="4 18" id="KW-0812">Transmembrane</keyword>
<dbReference type="PANTHER" id="PTHR30474:SF2">
    <property type="entry name" value="PEPTIDOGLYCAN GLYCOSYLTRANSFERASE FTSW-RELATED"/>
    <property type="match status" value="1"/>
</dbReference>
<feature type="transmembrane region" description="Helical" evidence="18">
    <location>
        <begin position="275"/>
        <end position="295"/>
    </location>
</feature>
<dbReference type="PANTHER" id="PTHR30474">
    <property type="entry name" value="CELL CYCLE PROTEIN"/>
    <property type="match status" value="1"/>
</dbReference>
<evidence type="ECO:0000256" key="4">
    <source>
        <dbReference type="ARBA" id="ARBA00022692"/>
    </source>
</evidence>
<evidence type="ECO:0000313" key="20">
    <source>
        <dbReference type="Proteomes" id="UP000430222"/>
    </source>
</evidence>
<evidence type="ECO:0000256" key="8">
    <source>
        <dbReference type="ARBA" id="ARBA00023136"/>
    </source>
</evidence>
<accession>A0A6I2UTW2</accession>
<comment type="catalytic activity">
    <reaction evidence="15">
        <text>[GlcNAc-(1-&gt;4)-Mur2Ac(oyl-L-Ala-gamma-D-Glu-L-Lys-D-Ala-D-Ala)](n)-di-trans,octa-cis-undecaprenyl diphosphate + beta-D-GlcNAc-(1-&gt;4)-Mur2Ac(oyl-L-Ala-gamma-D-Glu-L-Lys-D-Ala-D-Ala)-di-trans,octa-cis-undecaprenyl diphosphate = [GlcNAc-(1-&gt;4)-Mur2Ac(oyl-L-Ala-gamma-D-Glu-L-Lys-D-Ala-D-Ala)](n+1)-di-trans,octa-cis-undecaprenyl diphosphate + di-trans,octa-cis-undecaprenyl diphosphate + H(+)</text>
        <dbReference type="Rhea" id="RHEA:23708"/>
        <dbReference type="Rhea" id="RHEA-COMP:9602"/>
        <dbReference type="Rhea" id="RHEA-COMP:9603"/>
        <dbReference type="ChEBI" id="CHEBI:15378"/>
        <dbReference type="ChEBI" id="CHEBI:58405"/>
        <dbReference type="ChEBI" id="CHEBI:60033"/>
        <dbReference type="ChEBI" id="CHEBI:78435"/>
        <dbReference type="EC" id="2.4.99.28"/>
    </reaction>
</comment>
<keyword evidence="19" id="KW-0132">Cell division</keyword>
<evidence type="ECO:0000256" key="18">
    <source>
        <dbReference type="SAM" id="Phobius"/>
    </source>
</evidence>
<sequence>MRIRKTLWNNDAEPIMVIMAILVVLGTINVFSSSYVLATIDYENPYYFLTRHLIWLVVGVAAFVGCRHINYRRWRIVMPWLLLGMFAALALVLVIGTSINGARRWLSIGGFGFQPAEFAKLLSLMLAAAVLSVRVKHGQPATIFNAQFFCIFIMAVLTELEPDMGTACIIIGVPVAMAMVAGLKSWQWKMLLAGAPVLLVGMILFQPYRLQRIRTMFDPWSDAQKFGYQTVQSLSTIGSGGFWGMGLGDGVSKYSYLPEAHTDFAFAIFCQEHGYIGALMVFLLIGLLILFCVRVANRAEDEFGQMLALGIMLLIMGQALVNMAMVGGLFAVVGVPLPFISYGGSSLIVSMMAMGMLINICDHGRAQRTPEDAAEKPHGPSAQRPALRLVK</sequence>
<feature type="transmembrane region" description="Helical" evidence="18">
    <location>
        <begin position="118"/>
        <end position="135"/>
    </location>
</feature>
<evidence type="ECO:0000256" key="17">
    <source>
        <dbReference type="SAM" id="MobiDB-lite"/>
    </source>
</evidence>
<evidence type="ECO:0000256" key="2">
    <source>
        <dbReference type="ARBA" id="ARBA00022676"/>
    </source>
</evidence>
<evidence type="ECO:0000256" key="1">
    <source>
        <dbReference type="ARBA" id="ARBA00004141"/>
    </source>
</evidence>
<comment type="caution">
    <text evidence="19">The sequence shown here is derived from an EMBL/GenBank/DDBJ whole genome shotgun (WGS) entry which is preliminary data.</text>
</comment>
<dbReference type="GO" id="GO:0015648">
    <property type="term" value="F:lipid-linked peptidoglycan transporter activity"/>
    <property type="evidence" value="ECO:0007669"/>
    <property type="project" value="TreeGrafter"/>
</dbReference>
<evidence type="ECO:0000256" key="16">
    <source>
        <dbReference type="ARBA" id="ARBA00049966"/>
    </source>
</evidence>
<feature type="compositionally biased region" description="Basic and acidic residues" evidence="17">
    <location>
        <begin position="369"/>
        <end position="378"/>
    </location>
</feature>
<protein>
    <recommendedName>
        <fullName evidence="12">Probable peptidoglycan glycosyltransferase FtsW</fullName>
        <ecNumber evidence="14">2.4.99.28</ecNumber>
    </recommendedName>
    <alternativeName>
        <fullName evidence="13">Cell division protein FtsW</fullName>
    </alternativeName>
    <alternativeName>
        <fullName evidence="10">Cell wall polymerase</fullName>
    </alternativeName>
    <alternativeName>
        <fullName evidence="9">Peptidoglycan polymerase</fullName>
    </alternativeName>
</protein>
<dbReference type="GO" id="GO:0005886">
    <property type="term" value="C:plasma membrane"/>
    <property type="evidence" value="ECO:0007669"/>
    <property type="project" value="TreeGrafter"/>
</dbReference>
<evidence type="ECO:0000256" key="7">
    <source>
        <dbReference type="ARBA" id="ARBA00022989"/>
    </source>
</evidence>
<evidence type="ECO:0000256" key="9">
    <source>
        <dbReference type="ARBA" id="ARBA00032370"/>
    </source>
</evidence>
<gene>
    <name evidence="19" type="ORF">FYJ78_01145</name>
</gene>
<evidence type="ECO:0000256" key="11">
    <source>
        <dbReference type="ARBA" id="ARBA00038053"/>
    </source>
</evidence>
<feature type="transmembrane region" description="Helical" evidence="18">
    <location>
        <begin position="77"/>
        <end position="98"/>
    </location>
</feature>
<keyword evidence="6" id="KW-0573">Peptidoglycan synthesis</keyword>
<feature type="transmembrane region" description="Helical" evidence="18">
    <location>
        <begin position="307"/>
        <end position="333"/>
    </location>
</feature>
<evidence type="ECO:0000256" key="14">
    <source>
        <dbReference type="ARBA" id="ARBA00044770"/>
    </source>
</evidence>
<organism evidence="19 20">
    <name type="scientific">Selenomonas montiformis</name>
    <dbReference type="NCBI Taxonomy" id="2652285"/>
    <lineage>
        <taxon>Bacteria</taxon>
        <taxon>Bacillati</taxon>
        <taxon>Bacillota</taxon>
        <taxon>Negativicutes</taxon>
        <taxon>Selenomonadales</taxon>
        <taxon>Selenomonadaceae</taxon>
        <taxon>Selenomonas</taxon>
    </lineage>
</organism>
<proteinExistence type="inferred from homology"/>
<evidence type="ECO:0000256" key="12">
    <source>
        <dbReference type="ARBA" id="ARBA00041185"/>
    </source>
</evidence>
<evidence type="ECO:0000256" key="10">
    <source>
        <dbReference type="ARBA" id="ARBA00033270"/>
    </source>
</evidence>
<dbReference type="Pfam" id="PF01098">
    <property type="entry name" value="FTSW_RODA_SPOVE"/>
    <property type="match status" value="1"/>
</dbReference>
<dbReference type="GO" id="GO:0032153">
    <property type="term" value="C:cell division site"/>
    <property type="evidence" value="ECO:0007669"/>
    <property type="project" value="TreeGrafter"/>
</dbReference>
<dbReference type="GO" id="GO:0008360">
    <property type="term" value="P:regulation of cell shape"/>
    <property type="evidence" value="ECO:0007669"/>
    <property type="project" value="UniProtKB-KW"/>
</dbReference>
<comment type="function">
    <text evidence="16">Peptidoglycan polymerase that is essential for cell division.</text>
</comment>
<dbReference type="GO" id="GO:0051301">
    <property type="term" value="P:cell division"/>
    <property type="evidence" value="ECO:0007669"/>
    <property type="project" value="UniProtKB-KW"/>
</dbReference>
<feature type="transmembrane region" description="Helical" evidence="18">
    <location>
        <begin position="12"/>
        <end position="40"/>
    </location>
</feature>
<feature type="transmembrane region" description="Helical" evidence="18">
    <location>
        <begin position="46"/>
        <end position="65"/>
    </location>
</feature>
<evidence type="ECO:0000256" key="13">
    <source>
        <dbReference type="ARBA" id="ARBA00041418"/>
    </source>
</evidence>
<evidence type="ECO:0000256" key="3">
    <source>
        <dbReference type="ARBA" id="ARBA00022679"/>
    </source>
</evidence>
<keyword evidence="5" id="KW-0133">Cell shape</keyword>
<evidence type="ECO:0000256" key="15">
    <source>
        <dbReference type="ARBA" id="ARBA00049902"/>
    </source>
</evidence>
<keyword evidence="3" id="KW-0808">Transferase</keyword>
<keyword evidence="19" id="KW-0131">Cell cycle</keyword>
<dbReference type="GO" id="GO:0009252">
    <property type="term" value="P:peptidoglycan biosynthetic process"/>
    <property type="evidence" value="ECO:0007669"/>
    <property type="project" value="UniProtKB-KW"/>
</dbReference>
<keyword evidence="2" id="KW-0328">Glycosyltransferase</keyword>
<dbReference type="GO" id="GO:0008955">
    <property type="term" value="F:peptidoglycan glycosyltransferase activity"/>
    <property type="evidence" value="ECO:0007669"/>
    <property type="project" value="UniProtKB-EC"/>
</dbReference>
<dbReference type="AlphaFoldDB" id="A0A6I2UTW2"/>
<dbReference type="EMBL" id="VUNL01000001">
    <property type="protein sequence ID" value="MSV23815.1"/>
    <property type="molecule type" value="Genomic_DNA"/>
</dbReference>
<feature type="transmembrane region" description="Helical" evidence="18">
    <location>
        <begin position="142"/>
        <end position="158"/>
    </location>
</feature>
<feature type="transmembrane region" description="Helical" evidence="18">
    <location>
        <begin position="164"/>
        <end position="183"/>
    </location>
</feature>
<comment type="similarity">
    <text evidence="11">Belongs to the SEDS family. FtsW subfamily.</text>
</comment>
<comment type="subcellular location">
    <subcellularLocation>
        <location evidence="1">Membrane</location>
        <topology evidence="1">Multi-pass membrane protein</topology>
    </subcellularLocation>
</comment>
<feature type="transmembrane region" description="Helical" evidence="18">
    <location>
        <begin position="190"/>
        <end position="208"/>
    </location>
</feature>
<reference evidence="19 20" key="1">
    <citation type="submission" date="2019-08" db="EMBL/GenBank/DDBJ databases">
        <title>In-depth cultivation of the pig gut microbiome towards novel bacterial diversity and tailored functional studies.</title>
        <authorList>
            <person name="Wylensek D."/>
            <person name="Hitch T.C.A."/>
            <person name="Clavel T."/>
        </authorList>
    </citation>
    <scope>NUCLEOTIDE SEQUENCE [LARGE SCALE GENOMIC DNA]</scope>
    <source>
        <strain evidence="20">WCA-380-WT-3B3</strain>
    </source>
</reference>
<evidence type="ECO:0000256" key="5">
    <source>
        <dbReference type="ARBA" id="ARBA00022960"/>
    </source>
</evidence>
<keyword evidence="20" id="KW-1185">Reference proteome</keyword>
<feature type="transmembrane region" description="Helical" evidence="18">
    <location>
        <begin position="339"/>
        <end position="358"/>
    </location>
</feature>
<dbReference type="EC" id="2.4.99.28" evidence="14"/>
<keyword evidence="8 18" id="KW-0472">Membrane</keyword>
<feature type="region of interest" description="Disordered" evidence="17">
    <location>
        <begin position="369"/>
        <end position="391"/>
    </location>
</feature>